<evidence type="ECO:0000256" key="5">
    <source>
        <dbReference type="ARBA" id="ARBA00023172"/>
    </source>
</evidence>
<reference evidence="9" key="1">
    <citation type="submission" date="2016-06" db="EMBL/GenBank/DDBJ databases">
        <authorList>
            <person name="Varghese N."/>
            <person name="Submissions Spin"/>
        </authorList>
    </citation>
    <scope>NUCLEOTIDE SEQUENCE [LARGE SCALE GENOMIC DNA]</scope>
    <source>
        <strain evidence="9">DSM 43903</strain>
    </source>
</reference>
<evidence type="ECO:0000313" key="9">
    <source>
        <dbReference type="Proteomes" id="UP000199001"/>
    </source>
</evidence>
<keyword evidence="7" id="KW-0812">Transmembrane</keyword>
<dbReference type="GO" id="GO:0006313">
    <property type="term" value="P:DNA transposition"/>
    <property type="evidence" value="ECO:0007669"/>
    <property type="project" value="InterPro"/>
</dbReference>
<feature type="region of interest" description="Disordered" evidence="6">
    <location>
        <begin position="163"/>
        <end position="188"/>
    </location>
</feature>
<dbReference type="EMBL" id="FMHZ01000002">
    <property type="protein sequence ID" value="SCL49382.1"/>
    <property type="molecule type" value="Genomic_DNA"/>
</dbReference>
<organism evidence="8 9">
    <name type="scientific">Micromonospora citrea</name>
    <dbReference type="NCBI Taxonomy" id="47855"/>
    <lineage>
        <taxon>Bacteria</taxon>
        <taxon>Bacillati</taxon>
        <taxon>Actinomycetota</taxon>
        <taxon>Actinomycetes</taxon>
        <taxon>Micromonosporales</taxon>
        <taxon>Micromonosporaceae</taxon>
        <taxon>Micromonospora</taxon>
    </lineage>
</organism>
<keyword evidence="9" id="KW-1185">Reference proteome</keyword>
<keyword evidence="7" id="KW-1133">Transmembrane helix</keyword>
<keyword evidence="7" id="KW-0472">Membrane</keyword>
<protein>
    <submittedName>
        <fullName evidence="8">Transposase, Mutator family</fullName>
    </submittedName>
</protein>
<keyword evidence="3" id="KW-0815">Transposition</keyword>
<proteinExistence type="inferred from homology"/>
<feature type="transmembrane region" description="Helical" evidence="7">
    <location>
        <begin position="44"/>
        <end position="63"/>
    </location>
</feature>
<name>A0A1C6U5S0_9ACTN</name>
<evidence type="ECO:0000256" key="6">
    <source>
        <dbReference type="SAM" id="MobiDB-lite"/>
    </source>
</evidence>
<dbReference type="Pfam" id="PF00872">
    <property type="entry name" value="Transposase_mut"/>
    <property type="match status" value="1"/>
</dbReference>
<evidence type="ECO:0000256" key="7">
    <source>
        <dbReference type="SAM" id="Phobius"/>
    </source>
</evidence>
<evidence type="ECO:0000313" key="8">
    <source>
        <dbReference type="EMBL" id="SCL49382.1"/>
    </source>
</evidence>
<dbReference type="Proteomes" id="UP000199001">
    <property type="component" value="Unassembled WGS sequence"/>
</dbReference>
<evidence type="ECO:0000256" key="4">
    <source>
        <dbReference type="ARBA" id="ARBA00023125"/>
    </source>
</evidence>
<evidence type="ECO:0000256" key="2">
    <source>
        <dbReference type="ARBA" id="ARBA00010961"/>
    </source>
</evidence>
<dbReference type="InterPro" id="IPR001207">
    <property type="entry name" value="Transposase_mutator"/>
</dbReference>
<dbReference type="STRING" id="47855.GA0070606_1459"/>
<comment type="function">
    <text evidence="1">Required for the transposition of the insertion element.</text>
</comment>
<dbReference type="AlphaFoldDB" id="A0A1C6U5S0"/>
<dbReference type="GO" id="GO:0004803">
    <property type="term" value="F:transposase activity"/>
    <property type="evidence" value="ECO:0007669"/>
    <property type="project" value="InterPro"/>
</dbReference>
<keyword evidence="4" id="KW-0238">DNA-binding</keyword>
<keyword evidence="5" id="KW-0233">DNA recombination</keyword>
<accession>A0A1C6U5S0</accession>
<evidence type="ECO:0000256" key="1">
    <source>
        <dbReference type="ARBA" id="ARBA00002190"/>
    </source>
</evidence>
<comment type="similarity">
    <text evidence="2">Belongs to the transposase mutator family.</text>
</comment>
<evidence type="ECO:0000256" key="3">
    <source>
        <dbReference type="ARBA" id="ARBA00022578"/>
    </source>
</evidence>
<sequence length="188" mass="19845">MLFHAHVNLLGRVSLIMLATLLTLRPTALRTRMADGAVTVARRALPIAVAGLTAVGIDVLAWWPPPAAGGLALTTAAALLTALPVGQAARRTINVHALIAISAALPGASWQRCRTHYLRNLTKAPKPAQPWIATLVRTIFDQPDADAVRVQLYAVADAAKPDVPTGREAAADGDRRPGATPRPFGGYF</sequence>
<dbReference type="GO" id="GO:0003677">
    <property type="term" value="F:DNA binding"/>
    <property type="evidence" value="ECO:0007669"/>
    <property type="project" value="UniProtKB-KW"/>
</dbReference>
<feature type="transmembrane region" description="Helical" evidence="7">
    <location>
        <begin position="69"/>
        <end position="86"/>
    </location>
</feature>
<feature type="transmembrane region" description="Helical" evidence="7">
    <location>
        <begin position="6"/>
        <end position="24"/>
    </location>
</feature>
<gene>
    <name evidence="8" type="ORF">GA0070606_1459</name>
</gene>